<keyword evidence="2" id="KW-1185">Reference proteome</keyword>
<organism evidence="1 2">
    <name type="scientific">Catharanthus roseus</name>
    <name type="common">Madagascar periwinkle</name>
    <name type="synonym">Vinca rosea</name>
    <dbReference type="NCBI Taxonomy" id="4058"/>
    <lineage>
        <taxon>Eukaryota</taxon>
        <taxon>Viridiplantae</taxon>
        <taxon>Streptophyta</taxon>
        <taxon>Embryophyta</taxon>
        <taxon>Tracheophyta</taxon>
        <taxon>Spermatophyta</taxon>
        <taxon>Magnoliopsida</taxon>
        <taxon>eudicotyledons</taxon>
        <taxon>Gunneridae</taxon>
        <taxon>Pentapetalae</taxon>
        <taxon>asterids</taxon>
        <taxon>lamiids</taxon>
        <taxon>Gentianales</taxon>
        <taxon>Apocynaceae</taxon>
        <taxon>Rauvolfioideae</taxon>
        <taxon>Vinceae</taxon>
        <taxon>Catharanthinae</taxon>
        <taxon>Catharanthus</taxon>
    </lineage>
</organism>
<proteinExistence type="predicted"/>
<reference evidence="2" key="1">
    <citation type="journal article" date="2023" name="Nat. Plants">
        <title>Single-cell RNA sequencing provides a high-resolution roadmap for understanding the multicellular compartmentation of specialized metabolism.</title>
        <authorList>
            <person name="Sun S."/>
            <person name="Shen X."/>
            <person name="Li Y."/>
            <person name="Li Y."/>
            <person name="Wang S."/>
            <person name="Li R."/>
            <person name="Zhang H."/>
            <person name="Shen G."/>
            <person name="Guo B."/>
            <person name="Wei J."/>
            <person name="Xu J."/>
            <person name="St-Pierre B."/>
            <person name="Chen S."/>
            <person name="Sun C."/>
        </authorList>
    </citation>
    <scope>NUCLEOTIDE SEQUENCE [LARGE SCALE GENOMIC DNA]</scope>
</reference>
<dbReference type="Proteomes" id="UP001060085">
    <property type="component" value="Linkage Group LG01"/>
</dbReference>
<accession>A0ACC0C3R0</accession>
<evidence type="ECO:0000313" key="2">
    <source>
        <dbReference type="Proteomes" id="UP001060085"/>
    </source>
</evidence>
<comment type="caution">
    <text evidence="1">The sequence shown here is derived from an EMBL/GenBank/DDBJ whole genome shotgun (WGS) entry which is preliminary data.</text>
</comment>
<evidence type="ECO:0000313" key="1">
    <source>
        <dbReference type="EMBL" id="KAI5679597.1"/>
    </source>
</evidence>
<gene>
    <name evidence="1" type="ORF">M9H77_00824</name>
</gene>
<protein>
    <submittedName>
        <fullName evidence="1">Uncharacterized protein</fullName>
    </submittedName>
</protein>
<name>A0ACC0C3R0_CATRO</name>
<dbReference type="EMBL" id="CM044701">
    <property type="protein sequence ID" value="KAI5679597.1"/>
    <property type="molecule type" value="Genomic_DNA"/>
</dbReference>
<sequence length="422" mass="45096">MELGLSLGDHGTSTSTPAAASKLPFGLLSEQEQDQSRKNNKKITSTSSGLGFCMALGIGGHSINHQKSIEINEAAADDDNTSSSSSEEESDEQIRSGDSVDTETPPLQLDLLPLAPVIPSNNTPRTRSLRCSSDNGSSENGSSGNGGLAAARGFDVNRLPAGGDEVSSPNNSMASSFQMDFTIFRGGSTGSNAAALARSGNKRDSAAAVAGGNDAVAGERGSDDDENGLNSSRKKLRLSKEQSAYLEESFKEHNTLNPKQKLALAKQLNLRPRQVEVWFQNRRARTKLKQTEVDCEYLKRCCETLTEENRRLHKELAELRALKTSNPFYMQLPPTTLTMCPSCERTTVATTTTSTPPPTIAIPSSTSPAVAVAVTPATTTSATDDSIPKAIPYPPALPRPRLMYGRPFSHNQNHPPNHSAPS</sequence>